<dbReference type="GO" id="GO:0005886">
    <property type="term" value="C:plasma membrane"/>
    <property type="evidence" value="ECO:0007669"/>
    <property type="project" value="TreeGrafter"/>
</dbReference>
<gene>
    <name evidence="5" type="ORF">SPAPADRAFT_158376</name>
</gene>
<evidence type="ECO:0000256" key="1">
    <source>
        <dbReference type="ARBA" id="ARBA00013015"/>
    </source>
</evidence>
<evidence type="ECO:0000256" key="2">
    <source>
        <dbReference type="ARBA" id="ARBA00022801"/>
    </source>
</evidence>
<dbReference type="FunCoup" id="G3AUT8">
    <property type="interactions" value="49"/>
</dbReference>
<evidence type="ECO:0000313" key="6">
    <source>
        <dbReference type="Proteomes" id="UP000000709"/>
    </source>
</evidence>
<dbReference type="GO" id="GO:0043491">
    <property type="term" value="P:phosphatidylinositol 3-kinase/protein kinase B signal transduction"/>
    <property type="evidence" value="ECO:0007669"/>
    <property type="project" value="TreeGrafter"/>
</dbReference>
<dbReference type="InterPro" id="IPR029023">
    <property type="entry name" value="Tensin_phosphatase"/>
</dbReference>
<keyword evidence="2" id="KW-0378">Hydrolase</keyword>
<dbReference type="SMART" id="SM00404">
    <property type="entry name" value="PTPc_motif"/>
    <property type="match status" value="1"/>
</dbReference>
<dbReference type="STRING" id="619300.G3AUT8"/>
<dbReference type="KEGG" id="spaa:SPAPADRAFT_158376"/>
<dbReference type="Pfam" id="PF00102">
    <property type="entry name" value="Y_phosphatase"/>
    <property type="match status" value="1"/>
</dbReference>
<dbReference type="GO" id="GO:0004725">
    <property type="term" value="F:protein tyrosine phosphatase activity"/>
    <property type="evidence" value="ECO:0007669"/>
    <property type="project" value="InterPro"/>
</dbReference>
<dbReference type="InterPro" id="IPR000242">
    <property type="entry name" value="PTP_cat"/>
</dbReference>
<dbReference type="InterPro" id="IPR051281">
    <property type="entry name" value="Dual-spec_lipid-protein_phosph"/>
</dbReference>
<dbReference type="GO" id="GO:0016314">
    <property type="term" value="F:phosphatidylinositol-3,4,5-trisphosphate 3-phosphatase activity"/>
    <property type="evidence" value="ECO:0007669"/>
    <property type="project" value="UniProtKB-EC"/>
</dbReference>
<dbReference type="PROSITE" id="PS50056">
    <property type="entry name" value="TYR_PHOSPHATASE_2"/>
    <property type="match status" value="1"/>
</dbReference>
<dbReference type="GO" id="GO:0005634">
    <property type="term" value="C:nucleus"/>
    <property type="evidence" value="ECO:0007669"/>
    <property type="project" value="TreeGrafter"/>
</dbReference>
<dbReference type="SUPFAM" id="SSF52799">
    <property type="entry name" value="(Phosphotyrosine protein) phosphatases II"/>
    <property type="match status" value="1"/>
</dbReference>
<dbReference type="HOGENOM" id="CLU_020105_4_1_1"/>
<evidence type="ECO:0000259" key="3">
    <source>
        <dbReference type="PROSITE" id="PS50056"/>
    </source>
</evidence>
<dbReference type="GO" id="GO:0051896">
    <property type="term" value="P:regulation of phosphatidylinositol 3-kinase/protein kinase B signal transduction"/>
    <property type="evidence" value="ECO:0007669"/>
    <property type="project" value="TreeGrafter"/>
</dbReference>
<dbReference type="InterPro" id="IPR000387">
    <property type="entry name" value="Tyr_Pase_dom"/>
</dbReference>
<evidence type="ECO:0000313" key="5">
    <source>
        <dbReference type="EMBL" id="EGW30028.1"/>
    </source>
</evidence>
<dbReference type="InParanoid" id="G3AUT8"/>
<name>G3AUT8_SPAPN</name>
<dbReference type="eggNOG" id="KOG2283">
    <property type="taxonomic scope" value="Eukaryota"/>
</dbReference>
<evidence type="ECO:0000259" key="4">
    <source>
        <dbReference type="PROSITE" id="PS51181"/>
    </source>
</evidence>
<dbReference type="EC" id="3.1.3.67" evidence="1"/>
<dbReference type="PROSITE" id="PS00383">
    <property type="entry name" value="TYR_PHOSPHATASE_1"/>
    <property type="match status" value="1"/>
</dbReference>
<dbReference type="Gene3D" id="3.90.190.10">
    <property type="entry name" value="Protein tyrosine phosphatase superfamily"/>
    <property type="match status" value="1"/>
</dbReference>
<dbReference type="InterPro" id="IPR029021">
    <property type="entry name" value="Prot-tyrosine_phosphatase-like"/>
</dbReference>
<organism evidence="6">
    <name type="scientific">Spathaspora passalidarum (strain NRRL Y-27907 / 11-Y1)</name>
    <dbReference type="NCBI Taxonomy" id="619300"/>
    <lineage>
        <taxon>Eukaryota</taxon>
        <taxon>Fungi</taxon>
        <taxon>Dikarya</taxon>
        <taxon>Ascomycota</taxon>
        <taxon>Saccharomycotina</taxon>
        <taxon>Pichiomycetes</taxon>
        <taxon>Debaryomycetaceae</taxon>
        <taxon>Spathaspora</taxon>
    </lineage>
</organism>
<dbReference type="EMBL" id="GL996506">
    <property type="protein sequence ID" value="EGW30028.1"/>
    <property type="molecule type" value="Genomic_DNA"/>
</dbReference>
<dbReference type="CDD" id="cd14497">
    <property type="entry name" value="PTP_PTEN-like"/>
    <property type="match status" value="1"/>
</dbReference>
<feature type="domain" description="Tyrosine specific protein phosphatases" evidence="3">
    <location>
        <begin position="103"/>
        <end position="167"/>
    </location>
</feature>
<proteinExistence type="predicted"/>
<dbReference type="PROSITE" id="PS51181">
    <property type="entry name" value="PPASE_TENSIN"/>
    <property type="match status" value="1"/>
</dbReference>
<dbReference type="GO" id="GO:0005829">
    <property type="term" value="C:cytosol"/>
    <property type="evidence" value="ECO:0007669"/>
    <property type="project" value="TreeGrafter"/>
</dbReference>
<reference evidence="5 6" key="1">
    <citation type="journal article" date="2011" name="Proc. Natl. Acad. Sci. U.S.A.">
        <title>Comparative genomics of xylose-fermenting fungi for enhanced biofuel production.</title>
        <authorList>
            <person name="Wohlbach D.J."/>
            <person name="Kuo A."/>
            <person name="Sato T.K."/>
            <person name="Potts K.M."/>
            <person name="Salamov A.A."/>
            <person name="LaButti K.M."/>
            <person name="Sun H."/>
            <person name="Clum A."/>
            <person name="Pangilinan J.L."/>
            <person name="Lindquist E.A."/>
            <person name="Lucas S."/>
            <person name="Lapidus A."/>
            <person name="Jin M."/>
            <person name="Gunawan C."/>
            <person name="Balan V."/>
            <person name="Dale B.E."/>
            <person name="Jeffries T.W."/>
            <person name="Zinkel R."/>
            <person name="Barry K.W."/>
            <person name="Grigoriev I.V."/>
            <person name="Gasch A.P."/>
        </authorList>
    </citation>
    <scope>NUCLEOTIDE SEQUENCE [LARGE SCALE GENOMIC DNA]</scope>
    <source>
        <strain evidence="6">NRRL Y-27907 / 11-Y1</strain>
    </source>
</reference>
<dbReference type="RefSeq" id="XP_007377794.1">
    <property type="nucleotide sequence ID" value="XM_007377732.1"/>
</dbReference>
<protein>
    <recommendedName>
        <fullName evidence="1">phosphatidylinositol-3,4,5-trisphosphate 3-phosphatase</fullName>
        <ecNumber evidence="1">3.1.3.67</ecNumber>
    </recommendedName>
</protein>
<dbReference type="Proteomes" id="UP000000709">
    <property type="component" value="Unassembled WGS sequence"/>
</dbReference>
<dbReference type="PANTHER" id="PTHR12305:SF81">
    <property type="entry name" value="PHOSPHATIDYLINOSITOL 3,4,5-TRISPHOSPHATE 3-PHOSPHATASE AND DUAL-SPECIFICITY PROTEIN PHOSPHATASE PTEN"/>
    <property type="match status" value="1"/>
</dbReference>
<dbReference type="OrthoDB" id="16692at2759"/>
<dbReference type="PANTHER" id="PTHR12305">
    <property type="entry name" value="PHOSPHATASE WITH HOMOLOGY TO TENSIN"/>
    <property type="match status" value="1"/>
</dbReference>
<dbReference type="AlphaFoldDB" id="G3AUT8"/>
<dbReference type="InterPro" id="IPR003595">
    <property type="entry name" value="Tyr_Pase_cat"/>
</dbReference>
<feature type="domain" description="Phosphatase tensin-type" evidence="4">
    <location>
        <begin position="16"/>
        <end position="195"/>
    </location>
</feature>
<sequence length="334" mass="38940">MKSIIRSIVSSPKRVHYDKPLGLQYDLSYITSQIIVASAPVSGFLQQYYRYPLSDLVTFLNTYHLNHWRLFNFRGEDPGYTDEEVNGQVSHYPFPDHSPPSFDIMLQCVKELQQYLKQDTKNVAVLHCKAGKGRSGSLCCAYLMYDEFSNGRGFNVKSVIDLFTEKRMQSFAGDGISILSQQRYLDYWSTFLNSTPELRQQYLEYVEQVKPYEIYKVRVKNVCNLSEFYKLNLLLNTVAKFVKKLTAENSKMTKHDQNLFFTPNTPIKLDSSMLDIKLGVKTWCYCWFNIYFESLASSPSVILQWEDLDGFKGTRQRGVKVFDEIEVYWNIPQE</sequence>
<dbReference type="GeneID" id="18871122"/>
<dbReference type="OMA" id="YIESWYR"/>
<accession>G3AUT8</accession>
<dbReference type="GO" id="GO:0046856">
    <property type="term" value="P:phosphatidylinositol dephosphorylation"/>
    <property type="evidence" value="ECO:0007669"/>
    <property type="project" value="TreeGrafter"/>
</dbReference>
<dbReference type="InterPro" id="IPR016130">
    <property type="entry name" value="Tyr_Pase_AS"/>
</dbReference>
<keyword evidence="6" id="KW-1185">Reference proteome</keyword>
<dbReference type="GO" id="GO:0042995">
    <property type="term" value="C:cell projection"/>
    <property type="evidence" value="ECO:0007669"/>
    <property type="project" value="TreeGrafter"/>
</dbReference>